<organism evidence="3 4">
    <name type="scientific">Prunus persica</name>
    <name type="common">Peach</name>
    <name type="synonym">Amygdalus persica</name>
    <dbReference type="NCBI Taxonomy" id="3760"/>
    <lineage>
        <taxon>Eukaryota</taxon>
        <taxon>Viridiplantae</taxon>
        <taxon>Streptophyta</taxon>
        <taxon>Embryophyta</taxon>
        <taxon>Tracheophyta</taxon>
        <taxon>Spermatophyta</taxon>
        <taxon>Magnoliopsida</taxon>
        <taxon>eudicotyledons</taxon>
        <taxon>Gunneridae</taxon>
        <taxon>Pentapetalae</taxon>
        <taxon>rosids</taxon>
        <taxon>fabids</taxon>
        <taxon>Rosales</taxon>
        <taxon>Rosaceae</taxon>
        <taxon>Amygdaloideae</taxon>
        <taxon>Amygdaleae</taxon>
        <taxon>Prunus</taxon>
    </lineage>
</organism>
<reference evidence="3 4" key="1">
    <citation type="journal article" date="2013" name="Nat. Genet.">
        <title>The high-quality draft genome of peach (Prunus persica) identifies unique patterns of genetic diversity, domestication and genome evolution.</title>
        <authorList>
            <consortium name="International Peach Genome Initiative"/>
            <person name="Verde I."/>
            <person name="Abbott A.G."/>
            <person name="Scalabrin S."/>
            <person name="Jung S."/>
            <person name="Shu S."/>
            <person name="Marroni F."/>
            <person name="Zhebentyayeva T."/>
            <person name="Dettori M.T."/>
            <person name="Grimwood J."/>
            <person name="Cattonaro F."/>
            <person name="Zuccolo A."/>
            <person name="Rossini L."/>
            <person name="Jenkins J."/>
            <person name="Vendramin E."/>
            <person name="Meisel L.A."/>
            <person name="Decroocq V."/>
            <person name="Sosinski B."/>
            <person name="Prochnik S."/>
            <person name="Mitros T."/>
            <person name="Policriti A."/>
            <person name="Cipriani G."/>
            <person name="Dondini L."/>
            <person name="Ficklin S."/>
            <person name="Goodstein D.M."/>
            <person name="Xuan P."/>
            <person name="Del Fabbro C."/>
            <person name="Aramini V."/>
            <person name="Copetti D."/>
            <person name="Gonzalez S."/>
            <person name="Horner D.S."/>
            <person name="Falchi R."/>
            <person name="Lucas S."/>
            <person name="Mica E."/>
            <person name="Maldonado J."/>
            <person name="Lazzari B."/>
            <person name="Bielenberg D."/>
            <person name="Pirona R."/>
            <person name="Miculan M."/>
            <person name="Barakat A."/>
            <person name="Testolin R."/>
            <person name="Stella A."/>
            <person name="Tartarini S."/>
            <person name="Tonutti P."/>
            <person name="Arus P."/>
            <person name="Orellana A."/>
            <person name="Wells C."/>
            <person name="Main D."/>
            <person name="Vizzotto G."/>
            <person name="Silva H."/>
            <person name="Salamini F."/>
            <person name="Schmutz J."/>
            <person name="Morgante M."/>
            <person name="Rokhsar D.S."/>
        </authorList>
    </citation>
    <scope>NUCLEOTIDE SEQUENCE [LARGE SCALE GENOMIC DNA]</scope>
    <source>
        <strain evidence="4">cv. Nemared</strain>
    </source>
</reference>
<dbReference type="SMART" id="SM00856">
    <property type="entry name" value="PMEI"/>
    <property type="match status" value="1"/>
</dbReference>
<protein>
    <recommendedName>
        <fullName evidence="2">Pectinesterase inhibitor domain-containing protein</fullName>
    </recommendedName>
</protein>
<dbReference type="CDD" id="cd15795">
    <property type="entry name" value="PMEI-Pla_a_1_like"/>
    <property type="match status" value="1"/>
</dbReference>
<evidence type="ECO:0000256" key="1">
    <source>
        <dbReference type="SAM" id="SignalP"/>
    </source>
</evidence>
<dbReference type="Pfam" id="PF04043">
    <property type="entry name" value="PMEI"/>
    <property type="match status" value="1"/>
</dbReference>
<name>A0A251MSK2_PRUPE</name>
<dbReference type="PANTHER" id="PTHR31890:SF9">
    <property type="entry name" value="PLANT INVERTASE_PECTIN METHYLESTERASE INHIBITOR SUPERFAMILY PROTEIN"/>
    <property type="match status" value="1"/>
</dbReference>
<dbReference type="eggNOG" id="ENOG502S7NT">
    <property type="taxonomic scope" value="Eukaryota"/>
</dbReference>
<sequence>MESPLSYALAFFFALFLFLSSSSLANASTQLIDDVCKNTINNAECLKILDSNPQALSASSYKDLAQVALGLAIANAEDSQTFINNLLKSDPRDAIKKCASSYKAVVASFKSSKAEIEEDPMTANYDAKIAGDDAGNCETALSSQGVKVPEISARNHVVQFTCLMLLLSLSLIPELKLPIC</sequence>
<dbReference type="Gramene" id="ONH90160">
    <property type="protein sequence ID" value="ONH90160"/>
    <property type="gene ID" value="PRUPE_8G038100"/>
</dbReference>
<evidence type="ECO:0000313" key="3">
    <source>
        <dbReference type="EMBL" id="ONH90160.1"/>
    </source>
</evidence>
<accession>A0A251MSK2</accession>
<proteinExistence type="predicted"/>
<keyword evidence="4" id="KW-1185">Reference proteome</keyword>
<dbReference type="SUPFAM" id="SSF101148">
    <property type="entry name" value="Plant invertase/pectin methylesterase inhibitor"/>
    <property type="match status" value="1"/>
</dbReference>
<evidence type="ECO:0000313" key="4">
    <source>
        <dbReference type="Proteomes" id="UP000006882"/>
    </source>
</evidence>
<dbReference type="Proteomes" id="UP000006882">
    <property type="component" value="Chromosome G8"/>
</dbReference>
<evidence type="ECO:0000259" key="2">
    <source>
        <dbReference type="SMART" id="SM00856"/>
    </source>
</evidence>
<dbReference type="InterPro" id="IPR035513">
    <property type="entry name" value="Invertase/methylesterase_inhib"/>
</dbReference>
<dbReference type="Gene3D" id="1.20.140.40">
    <property type="entry name" value="Invertase/pectin methylesterase inhibitor family protein"/>
    <property type="match status" value="1"/>
</dbReference>
<keyword evidence="1" id="KW-0732">Signal</keyword>
<dbReference type="InterPro" id="IPR006501">
    <property type="entry name" value="Pectinesterase_inhib_dom"/>
</dbReference>
<dbReference type="GO" id="GO:0004857">
    <property type="term" value="F:enzyme inhibitor activity"/>
    <property type="evidence" value="ECO:0007669"/>
    <property type="project" value="InterPro"/>
</dbReference>
<gene>
    <name evidence="3" type="ORF">PRUPE_8G038100</name>
</gene>
<dbReference type="InterPro" id="IPR034088">
    <property type="entry name" value="Pla_a_1-like"/>
</dbReference>
<dbReference type="NCBIfam" id="TIGR01614">
    <property type="entry name" value="PME_inhib"/>
    <property type="match status" value="1"/>
</dbReference>
<feature type="signal peptide" evidence="1">
    <location>
        <begin position="1"/>
        <end position="27"/>
    </location>
</feature>
<dbReference type="STRING" id="3760.A0A251MSK2"/>
<feature type="domain" description="Pectinesterase inhibitor" evidence="2">
    <location>
        <begin position="27"/>
        <end position="168"/>
    </location>
</feature>
<dbReference type="AlphaFoldDB" id="A0A251MSK2"/>
<feature type="chain" id="PRO_5013010176" description="Pectinesterase inhibitor domain-containing protein" evidence="1">
    <location>
        <begin position="28"/>
        <end position="180"/>
    </location>
</feature>
<dbReference type="EMBL" id="CM007658">
    <property type="protein sequence ID" value="ONH90160.1"/>
    <property type="molecule type" value="Genomic_DNA"/>
</dbReference>
<dbReference type="PANTHER" id="PTHR31890">
    <property type="entry name" value="PLANT INVERTASE/PECTIN METHYLESTERASE INHIBITOR SUPERFAMILY PROTEIN"/>
    <property type="match status" value="1"/>
</dbReference>